<proteinExistence type="inferred from homology"/>
<dbReference type="OrthoDB" id="9811121at2"/>
<comment type="similarity">
    <text evidence="1">Belongs to the carbon-nitrogen hydrolase superfamily. NIT1/NIT2 family.</text>
</comment>
<dbReference type="GO" id="GO:0016811">
    <property type="term" value="F:hydrolase activity, acting on carbon-nitrogen (but not peptide) bonds, in linear amides"/>
    <property type="evidence" value="ECO:0007669"/>
    <property type="project" value="InterPro"/>
</dbReference>
<accession>A0A4Q7NHH0</accession>
<dbReference type="AlphaFoldDB" id="A0A4Q7NHH0"/>
<organism evidence="4 5">
    <name type="scientific">Pigmentiphaga kullae</name>
    <dbReference type="NCBI Taxonomy" id="151784"/>
    <lineage>
        <taxon>Bacteria</taxon>
        <taxon>Pseudomonadati</taxon>
        <taxon>Pseudomonadota</taxon>
        <taxon>Betaproteobacteria</taxon>
        <taxon>Burkholderiales</taxon>
        <taxon>Alcaligenaceae</taxon>
        <taxon>Pigmentiphaga</taxon>
    </lineage>
</organism>
<evidence type="ECO:0000256" key="2">
    <source>
        <dbReference type="ARBA" id="ARBA00022801"/>
    </source>
</evidence>
<protein>
    <submittedName>
        <fullName evidence="4">Putative amidohydrolase</fullName>
    </submittedName>
</protein>
<dbReference type="InterPro" id="IPR045254">
    <property type="entry name" value="Nit1/2_C-N_Hydrolase"/>
</dbReference>
<dbReference type="InterPro" id="IPR036526">
    <property type="entry name" value="C-N_Hydrolase_sf"/>
</dbReference>
<dbReference type="Proteomes" id="UP000292445">
    <property type="component" value="Unassembled WGS sequence"/>
</dbReference>
<dbReference type="PANTHER" id="PTHR23088:SF27">
    <property type="entry name" value="DEAMINATED GLUTATHIONE AMIDASE"/>
    <property type="match status" value="1"/>
</dbReference>
<dbReference type="Gene3D" id="3.60.110.10">
    <property type="entry name" value="Carbon-nitrogen hydrolase"/>
    <property type="match status" value="1"/>
</dbReference>
<comment type="caution">
    <text evidence="4">The sequence shown here is derived from an EMBL/GenBank/DDBJ whole genome shotgun (WGS) entry which is preliminary data.</text>
</comment>
<name>A0A4Q7NHH0_9BURK</name>
<dbReference type="InterPro" id="IPR001110">
    <property type="entry name" value="UPF0012_CS"/>
</dbReference>
<gene>
    <name evidence="4" type="ORF">EV675_0441</name>
</gene>
<dbReference type="PANTHER" id="PTHR23088">
    <property type="entry name" value="NITRILASE-RELATED"/>
    <property type="match status" value="1"/>
</dbReference>
<dbReference type="Pfam" id="PF00795">
    <property type="entry name" value="CN_hydrolase"/>
    <property type="match status" value="1"/>
</dbReference>
<dbReference type="PROSITE" id="PS50263">
    <property type="entry name" value="CN_HYDROLASE"/>
    <property type="match status" value="1"/>
</dbReference>
<evidence type="ECO:0000256" key="1">
    <source>
        <dbReference type="ARBA" id="ARBA00010613"/>
    </source>
</evidence>
<keyword evidence="5" id="KW-1185">Reference proteome</keyword>
<dbReference type="RefSeq" id="WP_130355793.1">
    <property type="nucleotide sequence ID" value="NZ_SGXC01000001.1"/>
</dbReference>
<feature type="domain" description="CN hydrolase" evidence="3">
    <location>
        <begin position="7"/>
        <end position="252"/>
    </location>
</feature>
<dbReference type="PROSITE" id="PS01227">
    <property type="entry name" value="UPF0012"/>
    <property type="match status" value="1"/>
</dbReference>
<reference evidence="4 5" key="1">
    <citation type="submission" date="2019-02" db="EMBL/GenBank/DDBJ databases">
        <title>Genomic Encyclopedia of Type Strains, Phase IV (KMG-IV): sequencing the most valuable type-strain genomes for metagenomic binning, comparative biology and taxonomic classification.</title>
        <authorList>
            <person name="Goeker M."/>
        </authorList>
    </citation>
    <scope>NUCLEOTIDE SEQUENCE [LARGE SCALE GENOMIC DNA]</scope>
    <source>
        <strain evidence="4 5">K24</strain>
    </source>
</reference>
<dbReference type="SUPFAM" id="SSF56317">
    <property type="entry name" value="Carbon-nitrogen hydrolase"/>
    <property type="match status" value="1"/>
</dbReference>
<dbReference type="InterPro" id="IPR003010">
    <property type="entry name" value="C-N_Hydrolase"/>
</dbReference>
<evidence type="ECO:0000259" key="3">
    <source>
        <dbReference type="PROSITE" id="PS50263"/>
    </source>
</evidence>
<sequence>MTPEEPLRIALAQLRPGPDLDRNLDKLAALAVQARRQGAQWLLLPEYAAMLHGSRQAMRAAADRAGDVEAAVRGLARDLGMWVLLGSLVTPDGPRRMFNRSLLFDADGRVAARYDKLHLFDATLPDGRTIRESSAYTAGDEAVAVDTPWGRVGLSICYDLRFPGLYRALALAGAQILVVPAAFARATGAAHWHALLRARAIENGAFVLAPATCGDSPGGRASYGHSLALDPWGDTLGELGDEPGCLVVPLDLAAVARVRAELPGLSHERTFSVRLAGPSLLVPSDGMPHDTTA</sequence>
<keyword evidence="2 4" id="KW-0378">Hydrolase</keyword>
<dbReference type="CDD" id="cd07572">
    <property type="entry name" value="nit"/>
    <property type="match status" value="1"/>
</dbReference>
<dbReference type="EMBL" id="SGXC01000001">
    <property type="protein sequence ID" value="RZS84424.1"/>
    <property type="molecule type" value="Genomic_DNA"/>
</dbReference>
<evidence type="ECO:0000313" key="5">
    <source>
        <dbReference type="Proteomes" id="UP000292445"/>
    </source>
</evidence>
<evidence type="ECO:0000313" key="4">
    <source>
        <dbReference type="EMBL" id="RZS84424.1"/>
    </source>
</evidence>